<dbReference type="Pfam" id="PF00881">
    <property type="entry name" value="Nitroreductase"/>
    <property type="match status" value="1"/>
</dbReference>
<dbReference type="GO" id="GO:0140616">
    <property type="term" value="F:iodotyrosine deiodinase activity"/>
    <property type="evidence" value="ECO:0007669"/>
    <property type="project" value="UniProtKB-ARBA"/>
</dbReference>
<dbReference type="InterPro" id="IPR052544">
    <property type="entry name" value="Bacteriocin_Proc_Enz"/>
</dbReference>
<protein>
    <submittedName>
        <fullName evidence="3">Nitroreductase MJ1384</fullName>
    </submittedName>
</protein>
<reference evidence="3" key="1">
    <citation type="submission" date="2023-03" db="EMBL/GenBank/DDBJ databases">
        <authorList>
            <person name="Steffen K."/>
            <person name="Cardenas P."/>
        </authorList>
    </citation>
    <scope>NUCLEOTIDE SEQUENCE</scope>
</reference>
<gene>
    <name evidence="3" type="ORF">GBAR_LOCUS2209</name>
</gene>
<dbReference type="PANTHER" id="PTHR43745">
    <property type="entry name" value="NITROREDUCTASE MJ1384-RELATED"/>
    <property type="match status" value="1"/>
</dbReference>
<evidence type="ECO:0000259" key="2">
    <source>
        <dbReference type="Pfam" id="PF00881"/>
    </source>
</evidence>
<dbReference type="InterPro" id="IPR000415">
    <property type="entry name" value="Nitroreductase-like"/>
</dbReference>
<proteinExistence type="predicted"/>
<dbReference type="InterPro" id="IPR029479">
    <property type="entry name" value="Nitroreductase"/>
</dbReference>
<evidence type="ECO:0000313" key="4">
    <source>
        <dbReference type="Proteomes" id="UP001174909"/>
    </source>
</evidence>
<dbReference type="AlphaFoldDB" id="A0AA35VY59"/>
<feature type="domain" description="Nitroreductase" evidence="2">
    <location>
        <begin position="344"/>
        <end position="497"/>
    </location>
</feature>
<organism evidence="3 4">
    <name type="scientific">Geodia barretti</name>
    <name type="common">Barrett's horny sponge</name>
    <dbReference type="NCBI Taxonomy" id="519541"/>
    <lineage>
        <taxon>Eukaryota</taxon>
        <taxon>Metazoa</taxon>
        <taxon>Porifera</taxon>
        <taxon>Demospongiae</taxon>
        <taxon>Heteroscleromorpha</taxon>
        <taxon>Tetractinellida</taxon>
        <taxon>Astrophorina</taxon>
        <taxon>Geodiidae</taxon>
        <taxon>Geodia</taxon>
    </lineage>
</organism>
<feature type="compositionally biased region" description="Basic and acidic residues" evidence="1">
    <location>
        <begin position="298"/>
        <end position="316"/>
    </location>
</feature>
<dbReference type="CDD" id="cd02142">
    <property type="entry name" value="McbC_SagB-like_oxidoreductase"/>
    <property type="match status" value="2"/>
</dbReference>
<sequence length="544" mass="58580">MVTNQTANDAGVAGAFNDATKLQYINLSNKPPLYKIYPDLRSIPLPDVAGSSGPEMSTLQAIRGSEPNSEGGSTPTVQTLAELLYHAAAVIRRRNLRDGEVHYRGAASAGALYPTEVYVVCGDLDGLRAGVYHFNPLDCTLARLRNGDLRRWVGAASQDHAAYPATLVFTTVFWRSAWKYRERGYRYCYWDLGTIAANLTAAGNAASTPVGLKFGFVDRSLCGFLGIDGLDEAPSLLATIGNPDGTLNPGSGDVPGMLPQESNDLTAGALEYPLSREIHLGSWLRTREDVSIWNENGVKSDDNQKEELDGTGERFRPLRSGSDGAFDAAVDLSSHPAQSLGDCIRSRGSTRRFATEPIPWEGFRSILEAAGSPIGAPQLAGGFSPYMSIYFIVNAVDGLAPGAYYYNRFYNGLRLLKEGDLRETAGHLGFEQALPADAAAVAFITADLQLIERDFGTRGYRMAQTLAGIIGGRIYLASHALGLGATGLTFFDDAVVEFFEPHAAGQETVFVVPMGIPHQDNRVRPFRSRLAVSLDARARGAGQG</sequence>
<evidence type="ECO:0000313" key="3">
    <source>
        <dbReference type="EMBL" id="CAI7997671.1"/>
    </source>
</evidence>
<feature type="region of interest" description="Disordered" evidence="1">
    <location>
        <begin position="49"/>
        <end position="75"/>
    </location>
</feature>
<name>A0AA35VY59_GEOBA</name>
<dbReference type="PANTHER" id="PTHR43745:SF2">
    <property type="entry name" value="NITROREDUCTASE MJ1384-RELATED"/>
    <property type="match status" value="1"/>
</dbReference>
<dbReference type="Proteomes" id="UP001174909">
    <property type="component" value="Unassembled WGS sequence"/>
</dbReference>
<dbReference type="NCBIfam" id="TIGR03605">
    <property type="entry name" value="antibiot_sagB"/>
    <property type="match status" value="1"/>
</dbReference>
<feature type="compositionally biased region" description="Polar residues" evidence="1">
    <location>
        <begin position="54"/>
        <end position="75"/>
    </location>
</feature>
<keyword evidence="4" id="KW-1185">Reference proteome</keyword>
<evidence type="ECO:0000256" key="1">
    <source>
        <dbReference type="SAM" id="MobiDB-lite"/>
    </source>
</evidence>
<dbReference type="EMBL" id="CASHTH010000322">
    <property type="protein sequence ID" value="CAI7997671.1"/>
    <property type="molecule type" value="Genomic_DNA"/>
</dbReference>
<feature type="region of interest" description="Disordered" evidence="1">
    <location>
        <begin position="297"/>
        <end position="317"/>
    </location>
</feature>
<dbReference type="SUPFAM" id="SSF55469">
    <property type="entry name" value="FMN-dependent nitroreductase-like"/>
    <property type="match status" value="2"/>
</dbReference>
<accession>A0AA35VY59</accession>
<dbReference type="Gene3D" id="3.40.109.10">
    <property type="entry name" value="NADH Oxidase"/>
    <property type="match status" value="2"/>
</dbReference>
<comment type="caution">
    <text evidence="3">The sequence shown here is derived from an EMBL/GenBank/DDBJ whole genome shotgun (WGS) entry which is preliminary data.</text>
</comment>
<dbReference type="InterPro" id="IPR020051">
    <property type="entry name" value="SagB-type_dehydrogenase"/>
</dbReference>